<dbReference type="Pfam" id="PF13890">
    <property type="entry name" value="Rab3-GTPase_cat"/>
    <property type="match status" value="1"/>
</dbReference>
<dbReference type="EMBL" id="CAKMRJ010005523">
    <property type="protein sequence ID" value="CAH1444575.1"/>
    <property type="molecule type" value="Genomic_DNA"/>
</dbReference>
<reference evidence="2 3" key="1">
    <citation type="submission" date="2022-01" db="EMBL/GenBank/DDBJ databases">
        <authorList>
            <person name="Xiong W."/>
            <person name="Schranz E."/>
        </authorList>
    </citation>
    <scope>NUCLEOTIDE SEQUENCE [LARGE SCALE GENOMIC DNA]</scope>
</reference>
<protein>
    <recommendedName>
        <fullName evidence="1">Rab3GAP catalytic subunit conserved domain-containing protein</fullName>
    </recommendedName>
</protein>
<evidence type="ECO:0000313" key="2">
    <source>
        <dbReference type="EMBL" id="CAH1444575.1"/>
    </source>
</evidence>
<dbReference type="InterPro" id="IPR026147">
    <property type="entry name" value="Rab3GAP1_conserved"/>
</dbReference>
<dbReference type="AlphaFoldDB" id="A0AAU9P3E5"/>
<keyword evidence="3" id="KW-1185">Reference proteome</keyword>
<accession>A0AAU9P3E5</accession>
<sequence length="295" mass="33524">MLGRSIDLDRVPGLVRALAKASKNASQRTTPSTKKPKCYVDFISRVLILRFKSSLSDVLLWSSFCAPSHSPQWVLRAKQQSKITLERHVSDRKKLSINVFLVNDGFIHNVKPGDILWVDVSVGAWCSQLLLDMAIFNAANPSVLEDLVRWHSPQIGSQIFKVKSLLMVMIRLLKDTSVCLCRKKRIYGERFGKLQNQWRSIFLSRRSLSRHKRQATSLAIDSRRRACPTLSSKVAVPSSLVHKLFSQTIFITNISISISITTLLKDYLLWVSKSSLMKSIQVMLLEWITLEAMTP</sequence>
<organism evidence="2 3">
    <name type="scientific">Lactuca virosa</name>
    <dbReference type="NCBI Taxonomy" id="75947"/>
    <lineage>
        <taxon>Eukaryota</taxon>
        <taxon>Viridiplantae</taxon>
        <taxon>Streptophyta</taxon>
        <taxon>Embryophyta</taxon>
        <taxon>Tracheophyta</taxon>
        <taxon>Spermatophyta</taxon>
        <taxon>Magnoliopsida</taxon>
        <taxon>eudicotyledons</taxon>
        <taxon>Gunneridae</taxon>
        <taxon>Pentapetalae</taxon>
        <taxon>asterids</taxon>
        <taxon>campanulids</taxon>
        <taxon>Asterales</taxon>
        <taxon>Asteraceae</taxon>
        <taxon>Cichorioideae</taxon>
        <taxon>Cichorieae</taxon>
        <taxon>Lactucinae</taxon>
        <taxon>Lactuca</taxon>
    </lineage>
</organism>
<dbReference type="Proteomes" id="UP001157418">
    <property type="component" value="Unassembled WGS sequence"/>
</dbReference>
<evidence type="ECO:0000259" key="1">
    <source>
        <dbReference type="Pfam" id="PF13890"/>
    </source>
</evidence>
<feature type="domain" description="Rab3GAP catalytic subunit conserved" evidence="1">
    <location>
        <begin position="124"/>
        <end position="154"/>
    </location>
</feature>
<evidence type="ECO:0000313" key="3">
    <source>
        <dbReference type="Proteomes" id="UP001157418"/>
    </source>
</evidence>
<proteinExistence type="predicted"/>
<comment type="caution">
    <text evidence="2">The sequence shown here is derived from an EMBL/GenBank/DDBJ whole genome shotgun (WGS) entry which is preliminary data.</text>
</comment>
<gene>
    <name evidence="2" type="ORF">LVIROSA_LOCUS30395</name>
</gene>
<name>A0AAU9P3E5_9ASTR</name>